<evidence type="ECO:0000313" key="2">
    <source>
        <dbReference type="EMBL" id="MCT4700527.1"/>
    </source>
</evidence>
<name>A0A9X2W5F3_9ENTR</name>
<protein>
    <submittedName>
        <fullName evidence="2">Uncharacterized protein</fullName>
    </submittedName>
</protein>
<accession>A0A9X2W5F3</accession>
<organism evidence="2 3">
    <name type="scientific">Dryocola boscaweniae</name>
    <dbReference type="NCBI Taxonomy" id="2925397"/>
    <lineage>
        <taxon>Bacteria</taxon>
        <taxon>Pseudomonadati</taxon>
        <taxon>Pseudomonadota</taxon>
        <taxon>Gammaproteobacteria</taxon>
        <taxon>Enterobacterales</taxon>
        <taxon>Enterobacteriaceae</taxon>
        <taxon>Dryocola</taxon>
    </lineage>
</organism>
<dbReference type="Proteomes" id="UP001150641">
    <property type="component" value="Unassembled WGS sequence"/>
</dbReference>
<feature type="compositionally biased region" description="Basic and acidic residues" evidence="1">
    <location>
        <begin position="13"/>
        <end position="23"/>
    </location>
</feature>
<dbReference type="RefSeq" id="WP_271121399.1">
    <property type="nucleotide sequence ID" value="NZ_JALHAN010000053.1"/>
</dbReference>
<dbReference type="AlphaFoldDB" id="A0A9X2W5F3"/>
<gene>
    <name evidence="2" type="ORF">MUA00_01660</name>
</gene>
<evidence type="ECO:0000256" key="1">
    <source>
        <dbReference type="SAM" id="MobiDB-lite"/>
    </source>
</evidence>
<feature type="region of interest" description="Disordered" evidence="1">
    <location>
        <begin position="1"/>
        <end position="23"/>
    </location>
</feature>
<proteinExistence type="predicted"/>
<sequence>MRIHSQVNARRTTGREEQERLLPPVEHARDFSRLLEDKDKSAPGSDTALRQQRLTACFQTLLEGNCGWEDGSVSIRLSGHGRLQWRLLNGPLAGCSIFACWEGSHLSLEMVATGSLACQLARIRPRLESQLGRSFNRFFITLKVTRETGYV</sequence>
<evidence type="ECO:0000313" key="3">
    <source>
        <dbReference type="Proteomes" id="UP001150641"/>
    </source>
</evidence>
<feature type="compositionally biased region" description="Polar residues" evidence="1">
    <location>
        <begin position="1"/>
        <end position="11"/>
    </location>
</feature>
<comment type="caution">
    <text evidence="2">The sequence shown here is derived from an EMBL/GenBank/DDBJ whole genome shotgun (WGS) entry which is preliminary data.</text>
</comment>
<keyword evidence="3" id="KW-1185">Reference proteome</keyword>
<dbReference type="EMBL" id="JALHAP010000066">
    <property type="protein sequence ID" value="MCT4700527.1"/>
    <property type="molecule type" value="Genomic_DNA"/>
</dbReference>
<reference evidence="2" key="1">
    <citation type="submission" date="2022-03" db="EMBL/GenBank/DDBJ databases">
        <title>Proposal of a novel genus Dryocolo and two novel species.</title>
        <authorList>
            <person name="Maddock D.W."/>
            <person name="Brady C.L."/>
            <person name="Denman S."/>
            <person name="Arnold D."/>
        </authorList>
    </citation>
    <scope>NUCLEOTIDE SEQUENCE</scope>
    <source>
        <strain evidence="2">H6W4</strain>
    </source>
</reference>